<evidence type="ECO:0000256" key="2">
    <source>
        <dbReference type="ARBA" id="ARBA00022723"/>
    </source>
</evidence>
<keyword evidence="2" id="KW-0479">Metal-binding</keyword>
<evidence type="ECO:0000256" key="3">
    <source>
        <dbReference type="ARBA" id="ARBA00022801"/>
    </source>
</evidence>
<dbReference type="SUPFAM" id="SSF88713">
    <property type="entry name" value="Glycoside hydrolase/deacetylase"/>
    <property type="match status" value="1"/>
</dbReference>
<keyword evidence="4" id="KW-0460">Magnesium</keyword>
<sequence>MPARRLVVQADDLGACAAITDGILTAFEAGAVTQASVIVPAGDAERGIRVAVEAGLPLGVHLALMCEWESVRWRPLTPAASLCDEDGGLQPGLAELARTARRSEVVSELRAQIVAALDWGVPVTHLDSHIGVLDTQALSQVAAEFELACRDPIPGPGRMLALDSLWHLTPRSPETKTEELVRHVRSLPEGDHLIVAHPALDRPELRSLCHRGSRRYKWAVDYRLSDLAALTDPRFRAICGEEDVALVSVDGVREPTVLKGIVGVANRKGRVE</sequence>
<evidence type="ECO:0000313" key="7">
    <source>
        <dbReference type="Proteomes" id="UP000638560"/>
    </source>
</evidence>
<comment type="cofactor">
    <cofactor evidence="1">
        <name>Mg(2+)</name>
        <dbReference type="ChEBI" id="CHEBI:18420"/>
    </cofactor>
</comment>
<dbReference type="Gene3D" id="3.20.20.370">
    <property type="entry name" value="Glycoside hydrolase/deacetylase"/>
    <property type="match status" value="1"/>
</dbReference>
<evidence type="ECO:0000256" key="4">
    <source>
        <dbReference type="ARBA" id="ARBA00022842"/>
    </source>
</evidence>
<dbReference type="Pfam" id="PF04794">
    <property type="entry name" value="YdjC"/>
    <property type="match status" value="1"/>
</dbReference>
<keyword evidence="7" id="KW-1185">Reference proteome</keyword>
<evidence type="ECO:0000256" key="1">
    <source>
        <dbReference type="ARBA" id="ARBA00001946"/>
    </source>
</evidence>
<name>A0ABS0H238_9ACTN</name>
<protein>
    <submittedName>
        <fullName evidence="6">ChbG/HpnK family deacetylase</fullName>
    </submittedName>
</protein>
<dbReference type="PANTHER" id="PTHR31609">
    <property type="entry name" value="YDJC DEACETYLASE FAMILY MEMBER"/>
    <property type="match status" value="1"/>
</dbReference>
<reference evidence="6 7" key="1">
    <citation type="submission" date="2020-11" db="EMBL/GenBank/DDBJ databases">
        <title>A novel isolate from a Black sea contaminated sediment with potential to produce alkanes: Plantactinospora alkalitolerans sp. nov.</title>
        <authorList>
            <person name="Carro L."/>
            <person name="Veyisoglu A."/>
            <person name="Guven K."/>
            <person name="Schumann P."/>
            <person name="Klenk H.-P."/>
            <person name="Sahin N."/>
        </authorList>
    </citation>
    <scope>NUCLEOTIDE SEQUENCE [LARGE SCALE GENOMIC DNA]</scope>
    <source>
        <strain evidence="6 7">S1510</strain>
    </source>
</reference>
<dbReference type="InterPro" id="IPR011330">
    <property type="entry name" value="Glyco_hydro/deAcase_b/a-brl"/>
</dbReference>
<keyword evidence="3" id="KW-0378">Hydrolase</keyword>
<dbReference type="EMBL" id="JADPUN010000224">
    <property type="protein sequence ID" value="MBF9132207.1"/>
    <property type="molecule type" value="Genomic_DNA"/>
</dbReference>
<dbReference type="PANTHER" id="PTHR31609:SF1">
    <property type="entry name" value="CARBOHYDRATE DEACETYLASE"/>
    <property type="match status" value="1"/>
</dbReference>
<evidence type="ECO:0000313" key="6">
    <source>
        <dbReference type="EMBL" id="MBF9132207.1"/>
    </source>
</evidence>
<accession>A0ABS0H238</accession>
<comment type="caution">
    <text evidence="6">The sequence shown here is derived from an EMBL/GenBank/DDBJ whole genome shotgun (WGS) entry which is preliminary data.</text>
</comment>
<gene>
    <name evidence="6" type="ORF">I0C86_25125</name>
</gene>
<dbReference type="InterPro" id="IPR006879">
    <property type="entry name" value="YdjC-like"/>
</dbReference>
<organism evidence="6 7">
    <name type="scientific">Plantactinospora alkalitolerans</name>
    <dbReference type="NCBI Taxonomy" id="2789879"/>
    <lineage>
        <taxon>Bacteria</taxon>
        <taxon>Bacillati</taxon>
        <taxon>Actinomycetota</taxon>
        <taxon>Actinomycetes</taxon>
        <taxon>Micromonosporales</taxon>
        <taxon>Micromonosporaceae</taxon>
        <taxon>Plantactinospora</taxon>
    </lineage>
</organism>
<dbReference type="Proteomes" id="UP000638560">
    <property type="component" value="Unassembled WGS sequence"/>
</dbReference>
<proteinExistence type="predicted"/>
<dbReference type="RefSeq" id="WP_196203743.1">
    <property type="nucleotide sequence ID" value="NZ_JADPUN010000224.1"/>
</dbReference>
<evidence type="ECO:0000256" key="5">
    <source>
        <dbReference type="ARBA" id="ARBA00023277"/>
    </source>
</evidence>
<keyword evidence="5" id="KW-0119">Carbohydrate metabolism</keyword>